<dbReference type="PANTHER" id="PTHR43617">
    <property type="entry name" value="L-AMINO ACID N-ACETYLTRANSFERASE"/>
    <property type="match status" value="1"/>
</dbReference>
<dbReference type="GO" id="GO:0016747">
    <property type="term" value="F:acyltransferase activity, transferring groups other than amino-acyl groups"/>
    <property type="evidence" value="ECO:0007669"/>
    <property type="project" value="InterPro"/>
</dbReference>
<dbReference type="KEGG" id="plon:Pla110_01510"/>
<evidence type="ECO:0000313" key="3">
    <source>
        <dbReference type="Proteomes" id="UP000317178"/>
    </source>
</evidence>
<accession>A0A518CGV2</accession>
<keyword evidence="3" id="KW-1185">Reference proteome</keyword>
<organism evidence="2 3">
    <name type="scientific">Polystyrenella longa</name>
    <dbReference type="NCBI Taxonomy" id="2528007"/>
    <lineage>
        <taxon>Bacteria</taxon>
        <taxon>Pseudomonadati</taxon>
        <taxon>Planctomycetota</taxon>
        <taxon>Planctomycetia</taxon>
        <taxon>Planctomycetales</taxon>
        <taxon>Planctomycetaceae</taxon>
        <taxon>Polystyrenella</taxon>
    </lineage>
</organism>
<evidence type="ECO:0000259" key="1">
    <source>
        <dbReference type="PROSITE" id="PS51186"/>
    </source>
</evidence>
<dbReference type="InterPro" id="IPR000182">
    <property type="entry name" value="GNAT_dom"/>
</dbReference>
<sequence>MVRILPIQHIPACISELSDVLFVCKKELVHELIYLSEVKISSVILYWKFGSINYVTGLLDAVRREGFTLFQDFRGEKSMTNMFTIRREQPGDEAFISSLIEGAFRDHPHSDQTEHLIVQRLRESNSLSLSLVAEREHQLIGHIAFSPVKINDELCDWYGLGPVAVSPAYQRKGVGSELIRVGLATLQSELQAKGCVLLGDPEYYRRFGFSHSTMLQVPGFPQEYFMTISFKEGTPNGEVEYNPAYFGD</sequence>
<dbReference type="Gene3D" id="3.40.630.30">
    <property type="match status" value="1"/>
</dbReference>
<dbReference type="Pfam" id="PF13508">
    <property type="entry name" value="Acetyltransf_7"/>
    <property type="match status" value="1"/>
</dbReference>
<reference evidence="2 3" key="1">
    <citation type="submission" date="2019-02" db="EMBL/GenBank/DDBJ databases">
        <title>Deep-cultivation of Planctomycetes and their phenomic and genomic characterization uncovers novel biology.</title>
        <authorList>
            <person name="Wiegand S."/>
            <person name="Jogler M."/>
            <person name="Boedeker C."/>
            <person name="Pinto D."/>
            <person name="Vollmers J."/>
            <person name="Rivas-Marin E."/>
            <person name="Kohn T."/>
            <person name="Peeters S.H."/>
            <person name="Heuer A."/>
            <person name="Rast P."/>
            <person name="Oberbeckmann S."/>
            <person name="Bunk B."/>
            <person name="Jeske O."/>
            <person name="Meyerdierks A."/>
            <person name="Storesund J.E."/>
            <person name="Kallscheuer N."/>
            <person name="Luecker S."/>
            <person name="Lage O.M."/>
            <person name="Pohl T."/>
            <person name="Merkel B.J."/>
            <person name="Hornburger P."/>
            <person name="Mueller R.-W."/>
            <person name="Bruemmer F."/>
            <person name="Labrenz M."/>
            <person name="Spormann A.M."/>
            <person name="Op den Camp H."/>
            <person name="Overmann J."/>
            <person name="Amann R."/>
            <person name="Jetten M.S.M."/>
            <person name="Mascher T."/>
            <person name="Medema M.H."/>
            <person name="Devos D.P."/>
            <person name="Kaster A.-K."/>
            <person name="Ovreas L."/>
            <person name="Rohde M."/>
            <person name="Galperin M.Y."/>
            <person name="Jogler C."/>
        </authorList>
    </citation>
    <scope>NUCLEOTIDE SEQUENCE [LARGE SCALE GENOMIC DNA]</scope>
    <source>
        <strain evidence="2 3">Pla110</strain>
    </source>
</reference>
<dbReference type="InterPro" id="IPR050276">
    <property type="entry name" value="MshD_Acetyltransferase"/>
</dbReference>
<dbReference type="Proteomes" id="UP000317178">
    <property type="component" value="Chromosome"/>
</dbReference>
<dbReference type="InterPro" id="IPR016181">
    <property type="entry name" value="Acyl_CoA_acyltransferase"/>
</dbReference>
<dbReference type="PROSITE" id="PS51186">
    <property type="entry name" value="GNAT"/>
    <property type="match status" value="1"/>
</dbReference>
<name>A0A518CGV2_9PLAN</name>
<dbReference type="CDD" id="cd04301">
    <property type="entry name" value="NAT_SF"/>
    <property type="match status" value="1"/>
</dbReference>
<evidence type="ECO:0000313" key="2">
    <source>
        <dbReference type="EMBL" id="QDU78449.1"/>
    </source>
</evidence>
<dbReference type="PANTHER" id="PTHR43617:SF2">
    <property type="entry name" value="UPF0039 PROTEIN SLL0451"/>
    <property type="match status" value="1"/>
</dbReference>
<dbReference type="EMBL" id="CP036281">
    <property type="protein sequence ID" value="QDU78449.1"/>
    <property type="molecule type" value="Genomic_DNA"/>
</dbReference>
<feature type="domain" description="N-acetyltransferase" evidence="1">
    <location>
        <begin position="83"/>
        <end position="231"/>
    </location>
</feature>
<dbReference type="SUPFAM" id="SSF55729">
    <property type="entry name" value="Acyl-CoA N-acyltransferases (Nat)"/>
    <property type="match status" value="1"/>
</dbReference>
<proteinExistence type="predicted"/>
<protein>
    <recommendedName>
        <fullName evidence="1">N-acetyltransferase domain-containing protein</fullName>
    </recommendedName>
</protein>
<gene>
    <name evidence="2" type="ORF">Pla110_01510</name>
</gene>
<dbReference type="AlphaFoldDB" id="A0A518CGV2"/>